<dbReference type="AlphaFoldDB" id="A0A7N6AG79"/>
<dbReference type="PROSITE" id="PS51257">
    <property type="entry name" value="PROKAR_LIPOPROTEIN"/>
    <property type="match status" value="1"/>
</dbReference>
<dbReference type="SUPFAM" id="SSF51110">
    <property type="entry name" value="alpha-D-mannose-specific plant lectins"/>
    <property type="match status" value="1"/>
</dbReference>
<dbReference type="SMART" id="SM00108">
    <property type="entry name" value="B_lectin"/>
    <property type="match status" value="1"/>
</dbReference>
<reference evidence="2" key="3">
    <citation type="submission" date="2025-09" db="UniProtKB">
        <authorList>
            <consortium name="Ensembl"/>
        </authorList>
    </citation>
    <scope>IDENTIFICATION</scope>
</reference>
<evidence type="ECO:0000259" key="1">
    <source>
        <dbReference type="PROSITE" id="PS50927"/>
    </source>
</evidence>
<dbReference type="PROSITE" id="PS50927">
    <property type="entry name" value="BULB_LECTIN"/>
    <property type="match status" value="1"/>
</dbReference>
<dbReference type="Gene3D" id="2.90.10.10">
    <property type="entry name" value="Bulb-type lectin domain"/>
    <property type="match status" value="2"/>
</dbReference>
<name>A0A7N6AG79_ANATE</name>
<dbReference type="InParanoid" id="A0A7N6AG79"/>
<sequence>MEKISPVSLHSFASACRRTVVGNLSLIMSKNFLSKNEELHRGDYLVSNNGNHKACFQDDGNLVIYTWKPVWSSDTAGSDANRLCMQGDCNLVMYNKDNAPRWHTNSAKGNCNSCRLQLTDEGKLVVYKEGKEIWSSSQNKGMK</sequence>
<dbReference type="Ensembl" id="ENSATET00000049294.2">
    <property type="protein sequence ID" value="ENSATEP00000048465.2"/>
    <property type="gene ID" value="ENSATEG00000031083.1"/>
</dbReference>
<accession>A0A7N6AG79</accession>
<dbReference type="InterPro" id="IPR001480">
    <property type="entry name" value="Bulb-type_lectin_dom"/>
</dbReference>
<reference evidence="2" key="2">
    <citation type="submission" date="2025-08" db="UniProtKB">
        <authorList>
            <consortium name="Ensembl"/>
        </authorList>
    </citation>
    <scope>IDENTIFICATION</scope>
</reference>
<reference evidence="2" key="1">
    <citation type="submission" date="2021-04" db="EMBL/GenBank/DDBJ databases">
        <authorList>
            <consortium name="Wellcome Sanger Institute Data Sharing"/>
        </authorList>
    </citation>
    <scope>NUCLEOTIDE SEQUENCE [LARGE SCALE GENOMIC DNA]</scope>
</reference>
<dbReference type="GeneTree" id="ENSGT00390000004989"/>
<evidence type="ECO:0000313" key="3">
    <source>
        <dbReference type="Proteomes" id="UP000265040"/>
    </source>
</evidence>
<proteinExistence type="predicted"/>
<feature type="domain" description="Bulb-type lectin" evidence="1">
    <location>
        <begin position="30"/>
        <end position="139"/>
    </location>
</feature>
<organism evidence="2 3">
    <name type="scientific">Anabas testudineus</name>
    <name type="common">Climbing perch</name>
    <name type="synonym">Anthias testudineus</name>
    <dbReference type="NCBI Taxonomy" id="64144"/>
    <lineage>
        <taxon>Eukaryota</taxon>
        <taxon>Metazoa</taxon>
        <taxon>Chordata</taxon>
        <taxon>Craniata</taxon>
        <taxon>Vertebrata</taxon>
        <taxon>Euteleostomi</taxon>
        <taxon>Actinopterygii</taxon>
        <taxon>Neopterygii</taxon>
        <taxon>Teleostei</taxon>
        <taxon>Neoteleostei</taxon>
        <taxon>Acanthomorphata</taxon>
        <taxon>Anabantaria</taxon>
        <taxon>Anabantiformes</taxon>
        <taxon>Anabantoidei</taxon>
        <taxon>Anabantidae</taxon>
        <taxon>Anabas</taxon>
    </lineage>
</organism>
<dbReference type="Proteomes" id="UP000265040">
    <property type="component" value="Chromosome 2"/>
</dbReference>
<dbReference type="InterPro" id="IPR036426">
    <property type="entry name" value="Bulb-type_lectin_dom_sf"/>
</dbReference>
<protein>
    <recommendedName>
        <fullName evidence="1">Bulb-type lectin domain-containing protein</fullName>
    </recommendedName>
</protein>
<evidence type="ECO:0000313" key="2">
    <source>
        <dbReference type="Ensembl" id="ENSATEP00000048465.2"/>
    </source>
</evidence>
<keyword evidence="3" id="KW-1185">Reference proteome</keyword>